<evidence type="ECO:0000313" key="4">
    <source>
        <dbReference type="EMBL" id="MFC6632863.1"/>
    </source>
</evidence>
<dbReference type="CDD" id="cd00754">
    <property type="entry name" value="Ubl_MoaD"/>
    <property type="match status" value="1"/>
</dbReference>
<evidence type="ECO:0000256" key="3">
    <source>
        <dbReference type="ARBA" id="ARBA00024247"/>
    </source>
</evidence>
<dbReference type="InterPro" id="IPR044672">
    <property type="entry name" value="MOCS2A"/>
</dbReference>
<name>A0ABW1YLT8_9GAMM</name>
<dbReference type="PANTHER" id="PTHR33359">
    <property type="entry name" value="MOLYBDOPTERIN SYNTHASE SULFUR CARRIER SUBUNIT"/>
    <property type="match status" value="1"/>
</dbReference>
<reference evidence="5" key="1">
    <citation type="journal article" date="2019" name="Int. J. Syst. Evol. Microbiol.">
        <title>The Global Catalogue of Microorganisms (GCM) 10K type strain sequencing project: providing services to taxonomists for standard genome sequencing and annotation.</title>
        <authorList>
            <consortium name="The Broad Institute Genomics Platform"/>
            <consortium name="The Broad Institute Genome Sequencing Center for Infectious Disease"/>
            <person name="Wu L."/>
            <person name="Ma J."/>
        </authorList>
    </citation>
    <scope>NUCLEOTIDE SEQUENCE [LARGE SCALE GENOMIC DNA]</scope>
    <source>
        <strain evidence="5">CGMCC 1.13718</strain>
    </source>
</reference>
<protein>
    <recommendedName>
        <fullName evidence="3">Molybdopterin synthase sulfur carrier subunit</fullName>
    </recommendedName>
</protein>
<dbReference type="EMBL" id="JBHSVR010000001">
    <property type="protein sequence ID" value="MFC6632863.1"/>
    <property type="molecule type" value="Genomic_DNA"/>
</dbReference>
<dbReference type="NCBIfam" id="TIGR01682">
    <property type="entry name" value="moaD"/>
    <property type="match status" value="1"/>
</dbReference>
<evidence type="ECO:0000313" key="5">
    <source>
        <dbReference type="Proteomes" id="UP001596425"/>
    </source>
</evidence>
<keyword evidence="5" id="KW-1185">Reference proteome</keyword>
<comment type="similarity">
    <text evidence="2">Belongs to the MoaD family.</text>
</comment>
<dbReference type="Gene3D" id="3.10.20.30">
    <property type="match status" value="1"/>
</dbReference>
<dbReference type="InterPro" id="IPR003749">
    <property type="entry name" value="ThiS/MoaD-like"/>
</dbReference>
<evidence type="ECO:0000256" key="1">
    <source>
        <dbReference type="ARBA" id="ARBA00022741"/>
    </source>
</evidence>
<accession>A0ABW1YLT8</accession>
<dbReference type="InterPro" id="IPR012675">
    <property type="entry name" value="Beta-grasp_dom_sf"/>
</dbReference>
<gene>
    <name evidence="4" type="primary">moaD</name>
    <name evidence="4" type="ORF">ACFQBM_06220</name>
</gene>
<dbReference type="PANTHER" id="PTHR33359:SF1">
    <property type="entry name" value="MOLYBDOPTERIN SYNTHASE SULFUR CARRIER SUBUNIT"/>
    <property type="match status" value="1"/>
</dbReference>
<evidence type="ECO:0000256" key="2">
    <source>
        <dbReference type="ARBA" id="ARBA00024200"/>
    </source>
</evidence>
<sequence>MIRVLFFASLREQLDCAELQVNPGECGTLAELREQLSGRGESWRRALADPSLQAALNREVASGEATLNSGDEVAFFPPVTGG</sequence>
<comment type="caution">
    <text evidence="4">The sequence shown here is derived from an EMBL/GenBank/DDBJ whole genome shotgun (WGS) entry which is preliminary data.</text>
</comment>
<dbReference type="Pfam" id="PF02597">
    <property type="entry name" value="ThiS"/>
    <property type="match status" value="1"/>
</dbReference>
<proteinExistence type="inferred from homology"/>
<dbReference type="RefSeq" id="WP_193191806.1">
    <property type="nucleotide sequence ID" value="NZ_JACZFR010000023.1"/>
</dbReference>
<dbReference type="SUPFAM" id="SSF54285">
    <property type="entry name" value="MoaD/ThiS"/>
    <property type="match status" value="1"/>
</dbReference>
<organism evidence="4 5">
    <name type="scientific">Microbulbifer taiwanensis</name>
    <dbReference type="NCBI Taxonomy" id="986746"/>
    <lineage>
        <taxon>Bacteria</taxon>
        <taxon>Pseudomonadati</taxon>
        <taxon>Pseudomonadota</taxon>
        <taxon>Gammaproteobacteria</taxon>
        <taxon>Cellvibrionales</taxon>
        <taxon>Microbulbiferaceae</taxon>
        <taxon>Microbulbifer</taxon>
    </lineage>
</organism>
<dbReference type="Proteomes" id="UP001596425">
    <property type="component" value="Unassembled WGS sequence"/>
</dbReference>
<dbReference type="InterPro" id="IPR016155">
    <property type="entry name" value="Mopterin_synth/thiamin_S_b"/>
</dbReference>
<keyword evidence="1" id="KW-0547">Nucleotide-binding</keyword>